<dbReference type="VEuPathDB" id="MicrosporidiaDB:NAPIS_ORF01304"/>
<reference evidence="2 3" key="1">
    <citation type="journal article" date="2013" name="BMC Genomics">
        <title>Genome sequencing and comparative genomics of honey bee microsporidia, Nosema apis reveal novel insights into host-parasite interactions.</title>
        <authorList>
            <person name="Chen Yp."/>
            <person name="Pettis J.S."/>
            <person name="Zhao Y."/>
            <person name="Liu X."/>
            <person name="Tallon L.J."/>
            <person name="Sadzewicz L.D."/>
            <person name="Li R."/>
            <person name="Zheng H."/>
            <person name="Huang S."/>
            <person name="Zhang X."/>
            <person name="Hamilton M.C."/>
            <person name="Pernal S.F."/>
            <person name="Melathopoulos A.P."/>
            <person name="Yan X."/>
            <person name="Evans J.D."/>
        </authorList>
    </citation>
    <scope>NUCLEOTIDE SEQUENCE [LARGE SCALE GENOMIC DNA]</scope>
    <source>
        <strain evidence="2 3">BRL 01</strain>
    </source>
</reference>
<dbReference type="Proteomes" id="UP000053780">
    <property type="component" value="Unassembled WGS sequence"/>
</dbReference>
<feature type="transmembrane region" description="Helical" evidence="1">
    <location>
        <begin position="98"/>
        <end position="120"/>
    </location>
</feature>
<keyword evidence="1" id="KW-1133">Transmembrane helix</keyword>
<feature type="transmembrane region" description="Helical" evidence="1">
    <location>
        <begin position="16"/>
        <end position="40"/>
    </location>
</feature>
<proteinExistence type="predicted"/>
<feature type="transmembrane region" description="Helical" evidence="1">
    <location>
        <begin position="52"/>
        <end position="69"/>
    </location>
</feature>
<feature type="transmembrane region" description="Helical" evidence="1">
    <location>
        <begin position="75"/>
        <end position="91"/>
    </location>
</feature>
<name>T0L0N1_9MICR</name>
<evidence type="ECO:0000313" key="3">
    <source>
        <dbReference type="Proteomes" id="UP000053780"/>
    </source>
</evidence>
<feature type="transmembrane region" description="Helical" evidence="1">
    <location>
        <begin position="126"/>
        <end position="144"/>
    </location>
</feature>
<dbReference type="EMBL" id="KE647171">
    <property type="protein sequence ID" value="EQB61122.1"/>
    <property type="molecule type" value="Genomic_DNA"/>
</dbReference>
<accession>T0L0N1</accession>
<dbReference type="AlphaFoldDB" id="T0L0N1"/>
<feature type="transmembrane region" description="Helical" evidence="1">
    <location>
        <begin position="187"/>
        <end position="205"/>
    </location>
</feature>
<sequence>MITTTLDSSITDDYTIMYIAPEILFILLVVDVIILFYMLFSNDQRFKKYSNFFLLFHGTIPFIGKIASMLTIPPLLTLLTIIIIFCMYLILTDNDIIYLIIITFNTITMAGIIIQTIIGVSTLAKIFKAIIFSITCFMILVLALKRQEKLYKTHLILVCYIVLAFLIDLKMGSNILKNGEKSNVEILVSVIFLVICMIGLIFTIIT</sequence>
<dbReference type="HOGENOM" id="CLU_1332271_0_0_1"/>
<keyword evidence="1" id="KW-0472">Membrane</keyword>
<keyword evidence="1" id="KW-0812">Transmembrane</keyword>
<keyword evidence="3" id="KW-1185">Reference proteome</keyword>
<gene>
    <name evidence="2" type="ORF">NAPIS_ORF01304</name>
</gene>
<protein>
    <submittedName>
        <fullName evidence="2">Uncharacterized protein</fullName>
    </submittedName>
</protein>
<organism evidence="2 3">
    <name type="scientific">Vairimorpha apis BRL 01</name>
    <dbReference type="NCBI Taxonomy" id="1037528"/>
    <lineage>
        <taxon>Eukaryota</taxon>
        <taxon>Fungi</taxon>
        <taxon>Fungi incertae sedis</taxon>
        <taxon>Microsporidia</taxon>
        <taxon>Nosematidae</taxon>
        <taxon>Vairimorpha</taxon>
    </lineage>
</organism>
<evidence type="ECO:0000313" key="2">
    <source>
        <dbReference type="EMBL" id="EQB61122.1"/>
    </source>
</evidence>
<evidence type="ECO:0000256" key="1">
    <source>
        <dbReference type="SAM" id="Phobius"/>
    </source>
</evidence>